<evidence type="ECO:0000256" key="3">
    <source>
        <dbReference type="ARBA" id="ARBA00022729"/>
    </source>
</evidence>
<dbReference type="EMBL" id="BOMV01000015">
    <property type="protein sequence ID" value="GIE94609.1"/>
    <property type="molecule type" value="Genomic_DNA"/>
</dbReference>
<accession>A0A919JWL2</accession>
<evidence type="ECO:0000256" key="1">
    <source>
        <dbReference type="ARBA" id="ARBA00001947"/>
    </source>
</evidence>
<dbReference type="GO" id="GO:0030574">
    <property type="term" value="P:collagen catabolic process"/>
    <property type="evidence" value="ECO:0007669"/>
    <property type="project" value="TreeGrafter"/>
</dbReference>
<evidence type="ECO:0000313" key="8">
    <source>
        <dbReference type="EMBL" id="GIE94609.1"/>
    </source>
</evidence>
<name>A0A919JWL2_9ACTN</name>
<proteinExistence type="inferred from homology"/>
<dbReference type="PANTHER" id="PTHR10201">
    <property type="entry name" value="MATRIX METALLOPROTEINASE"/>
    <property type="match status" value="1"/>
</dbReference>
<dbReference type="Pfam" id="PF18276">
    <property type="entry name" value="TcA_TcB_BD"/>
    <property type="match status" value="1"/>
</dbReference>
<feature type="domain" description="ABC toxin N-terminal" evidence="7">
    <location>
        <begin position="2497"/>
        <end position="2621"/>
    </location>
</feature>
<keyword evidence="4" id="KW-0378">Hydrolase</keyword>
<reference evidence="8" key="1">
    <citation type="submission" date="2021-01" db="EMBL/GenBank/DDBJ databases">
        <title>Whole genome shotgun sequence of Actinoplanes rishiriensis NBRC 108556.</title>
        <authorList>
            <person name="Komaki H."/>
            <person name="Tamura T."/>
        </authorList>
    </citation>
    <scope>NUCLEOTIDE SEQUENCE</scope>
    <source>
        <strain evidence="8">NBRC 108556</strain>
    </source>
</reference>
<dbReference type="RefSeq" id="WP_203780933.1">
    <property type="nucleotide sequence ID" value="NZ_BOMV01000015.1"/>
</dbReference>
<dbReference type="SMART" id="SM00120">
    <property type="entry name" value="HX"/>
    <property type="match status" value="20"/>
</dbReference>
<dbReference type="InterPro" id="IPR036375">
    <property type="entry name" value="Hemopexin-like_dom_sf"/>
</dbReference>
<gene>
    <name evidence="8" type="ORF">Ari01nite_20740</name>
</gene>
<dbReference type="Gene3D" id="2.110.10.10">
    <property type="entry name" value="Hemopexin-like domain"/>
    <property type="match status" value="11"/>
</dbReference>
<comment type="cofactor">
    <cofactor evidence="1">
        <name>Zn(2+)</name>
        <dbReference type="ChEBI" id="CHEBI:29105"/>
    </cofactor>
</comment>
<comment type="caution">
    <text evidence="8">The sequence shown here is derived from an EMBL/GenBank/DDBJ whole genome shotgun (WGS) entry which is preliminary data.</text>
</comment>
<dbReference type="Pfam" id="PF18413">
    <property type="entry name" value="Neuraminidase"/>
    <property type="match status" value="1"/>
</dbReference>
<dbReference type="GO" id="GO:0030198">
    <property type="term" value="P:extracellular matrix organization"/>
    <property type="evidence" value="ECO:0007669"/>
    <property type="project" value="TreeGrafter"/>
</dbReference>
<dbReference type="Pfam" id="PF20220">
    <property type="entry name" value="ABC_toxin_N"/>
    <property type="match status" value="1"/>
</dbReference>
<dbReference type="InterPro" id="IPR041079">
    <property type="entry name" value="Neuraminidase-like"/>
</dbReference>
<dbReference type="InterPro" id="IPR040840">
    <property type="entry name" value="TcA_TcB_BD"/>
</dbReference>
<evidence type="ECO:0000259" key="5">
    <source>
        <dbReference type="Pfam" id="PF18276"/>
    </source>
</evidence>
<keyword evidence="9" id="KW-1185">Reference proteome</keyword>
<evidence type="ECO:0000259" key="7">
    <source>
        <dbReference type="Pfam" id="PF20220"/>
    </source>
</evidence>
<dbReference type="Pfam" id="PF00045">
    <property type="entry name" value="Hemopexin"/>
    <property type="match status" value="7"/>
</dbReference>
<dbReference type="SUPFAM" id="SSF50923">
    <property type="entry name" value="Hemopexin-like domain"/>
    <property type="match status" value="10"/>
</dbReference>
<dbReference type="InterPro" id="IPR046839">
    <property type="entry name" value="ABC_toxin_N"/>
</dbReference>
<dbReference type="GO" id="GO:0004222">
    <property type="term" value="F:metalloendopeptidase activity"/>
    <property type="evidence" value="ECO:0007669"/>
    <property type="project" value="TreeGrafter"/>
</dbReference>
<dbReference type="Proteomes" id="UP000636960">
    <property type="component" value="Unassembled WGS sequence"/>
</dbReference>
<evidence type="ECO:0000256" key="2">
    <source>
        <dbReference type="ARBA" id="ARBA00010370"/>
    </source>
</evidence>
<evidence type="ECO:0000259" key="6">
    <source>
        <dbReference type="Pfam" id="PF18413"/>
    </source>
</evidence>
<feature type="domain" description="Tc toxin complex TcA C-terminal TcB-binding" evidence="5">
    <location>
        <begin position="3924"/>
        <end position="4211"/>
    </location>
</feature>
<evidence type="ECO:0008006" key="10">
    <source>
        <dbReference type="Google" id="ProtNLM"/>
    </source>
</evidence>
<evidence type="ECO:0000256" key="4">
    <source>
        <dbReference type="ARBA" id="ARBA00023049"/>
    </source>
</evidence>
<keyword evidence="3" id="KW-0732">Signal</keyword>
<dbReference type="InterPro" id="IPR018487">
    <property type="entry name" value="Hemopexin-like_repeat"/>
</dbReference>
<evidence type="ECO:0000313" key="9">
    <source>
        <dbReference type="Proteomes" id="UP000636960"/>
    </source>
</evidence>
<dbReference type="PANTHER" id="PTHR10201:SF291">
    <property type="entry name" value="MATRIX METALLOPROTEINASE 1, ISOFORM C-RELATED"/>
    <property type="match status" value="1"/>
</dbReference>
<keyword evidence="4" id="KW-0645">Protease</keyword>
<comment type="similarity">
    <text evidence="2">Belongs to the peptidase M10A family.</text>
</comment>
<sequence length="4342" mass="473993">MLKNDSSPSYEQLFGELNFRTDDDARSVFSPAAYLVELLGLLEESFDRPSLLDRRPDLRRVVLDADNTFVESPYLDIVNEVLERLVGANPYQTLRTSIHPFGLPFSLRNERLRSCLDHLRVTPEELYRLFAAEVDHDLVAREYLRLSAEDVAVVTTELPDESAVKTAYGRPDDGTLSDLQDVVRFSAATGLAGAQVRELVAVSPDAVTMAAGGTRIEPAAGAGAVGVGWFERAHRLIRLARMTGLTLTDLGLVVTSCCAGRIDAAALRTVAVAVRLRRDHDLTAAQVCELAGAVDPAVIEGCSGDIMASRNRHYRARLAAAAGVAEGDIAATVRRYRERYTGAEPSPFDRGEIGQPEITLLRRVARLAAALGIAVDELFDVLVALESDPSLHRYSTFVVLGAAPAGARDYHRVLSGGDPAAGLWLTQLLFAVVTWMRATGFAATELAEILGGRPGPADADQVAVLDAIKRAFDPAAFTAGVFVSDRFSERAAKVIYDVLTAYDTTVVSARDDRLLRVDPAGVPAAASDAVRDLGVIAAEDFAGLGLDQRLTAKICANLVHLGVLRADGTLAVDATAGLRLASDFSGCAEMLFKTISSVVNGTASLFPSDLVALDNLSPQQQAELYDNLIFNGYLNEEGDLRQPDFFLDAGNLADFAVNVDLADVAGAVWQLLDGRMARFRAEPLPIDPEIFADLRLTGAQLAALMESLRFNGYLDAAGAYRDKAALNRLAVADFRLALPFYPHRRAVLDAMRAQVAAFRAELYTVTADDFVRLADDAMGERVLAALDGTYLANGRVRDEALFADPDGALDLGTAFTEAEQATVFRQIGTVLADQRPYRIGAEALAELGLTADEPDQLVAQLTGMGLLDEGRAVAPDRLEYFRNAGNALDFVLPGLEDYSTDIFFLLHAAATEQQAAITEIGRCLADLAQAQRAAFSGALADAFGVPAGTAAAISEAVTGGPAEALDVLLAPVLATADATAGEVTAVPADPHFRLAFRRVRRFALLAGKLGLDPAEIAAVFTDQDLVGKFPEHLVLPPGVTRFDTLLESFDGTIYAFGAGGYWTYSATTYVLTDPAPNPLPELSVQFGGLVRMDAAFRYDAGTEWLIGRDAHGTSHAFTRARGSTRWVPREQLWGRIRNNFDDPARIDAALVDADGRTYLFCGDQYVRYTGTALDVVDEGYPRDTAQWWEREELGAPLPAGFRASIDACFQGLDNRIHLFAGDQWLAGGAGRTAQPIAEVWGKVRNNFDHASRIDAAAADGPVVRLFAGDQQVTYSDCVENDGVRVDEGYPRRITDVPPAFEGRVDAAFVDADGVTHLFQDDRTVALSGPGSVVVPTAQRWGVLRPALPGGKVDAAFVGLDGRTYLFSGETYLRYSTADYSAVDSGYPRLIRRDWGGLDRVDASVVLDGRAYLFGVGGPLFDLPPGLDPGTVTPALRNRLAEHGLTPAKAEGAAPEWRIHTEQGVTLTVRQEGRRTKVFGDGSRFYVRYSTPDYSTPDAGYPKPQTDNWWNLPDGIEFGPVDAVFTGRDDRTYLFSEGRIVVFDARHRWWSEPQSLRGHWDSFPFETVDAAFVGPDGRTYLFHDDQYVRYSGSDYTEVDDGYPRTVGTFWGHVVNHIARTGRVDAALVTDVTETVDGVEVPRTYTYLFSGDQYVRYGAGDYAVVQDGYPRAVRQLNGEPGLAALEVTLDGVDAAYADRRNTYLFRGDTCHVVSATAYRRYDDIPCLPGMSCAFIENGSVLVQKPEGWMRRSALEGRAVSATPFRPRTLRAVPAKFRTGLDAVLTGADGNTYLFQGPSCFNVRLNREYPLAEEWGRPRNMIFQNNVVDAAFVGRDGKTYLFSDDQFVVYPDVAGTTIEGDPRPIGDHWAGLTSVGLAYVRGGVTYLFEKPDGAGRMRCVAYSGTGYGQPDEGYPTTVDAGFWPAPGHFGIPDAVLFEGETMLLLRGRHCLSYNEKTDAWSYPRPIDRVWPGFGRLAGRDEDRLHTAFTAADGATYFFAGERYARYADGVFGAPAEVRERWGLSRNPFIPAGSGATVDAAFVWRGEQTFLFSGNHYVRYTGPDYQYIDTGYPKRIAGHLRTEEPFANLPESFEDALGGPGEPSGIDAVVANDRTVFLFLGGTCHAVSRTTTGTVRVGALGKVRNTIAERQRVDAALVADGCTYLFSGDQYVRYSGHDHTTVDDGYPKSIGDSLPHELSLTPLPDEFADGLDAAFHLPDKRTYLFKGRDFLDRGTLRPVKGAWGTVGNAFTTGRPGIDAAFRSPAGDLYAFRAGQYVRYPAGALAGDPDRPALAEEGFPRTVTDDWGDLPDDFEEGPDGAFTFEGRTYLVKGDRYVRYAGDRYDRVERTFPQEFARRWSSTADYRLSDVHTIVRFVELARAHPGLAAFLDTGAEDPYAYLSGLFGRDAEEVRWARRNSALINPVTAEESRFEIEFLLALVDAFALTDRLGVPLSEVHTDVWSNLYGTTVDVDAAADALHRMLERRTGAADWITLSAQIHNELNVRKRDALVPSVIHLHTEFSTSRDLFERLLIDVDMGSAGTTSRVREAIAATQLYLHRYLLDLEPVTLPAGADPDEVRQRLKRWWSWMRNYRVWEANRKVFLYPENYVRPELRGHKTPAFRALENDLLQGEITDDAVRKAYKRYLDEYTEVSRLAIAGGYVYVPDDVPAGTRRLVVFGRTRTEPRRYYYRSAEFRDGEKTSASWDPWLKVDVQIDAERVDPVHAFGRVFVFWPVVETVLPDDPAKTTIVATRDGDAQKVTAPPPKYRARILYSFGNLNQEWVPAQVLAVDTAQDGPISEVTLNVQASRTVPGGPPGDHDAIVVTCAYTVAGRTVGSCFTLTPELYGLRSGDPVFPPKTADLSRIFAGPDAGSIDPARVVRFNAPADSDDGPWASIDHKGGSFLCRPIIAPAEAKTLQGLRGNDLRLPTTWERINAAFQLADTTLVSFDNTNGRFVLAPPDKVSTGRATQAIGERWGVIDTNLVRTKVVDAVLARRDHIFVFSGDEYYRYPADDLGRLDAGYPKPIGSNEENLPPWSRIDIACTDEDGTEYFYSRLANLVSTSADLTVGQELSEVWHIAPELRPDTAAYARGRAFLIFGDQYLPVAPAGDVALLPLAGNQVGLPETAPPGPSVPYLRGLVQFLSADNLWVVRAPRQPRHERPNFRLGIIPTTINRENRVDAAYRDGEHLYLTAGDEFVRYTVTPDSIPDFIDDGYPKKMAQPITGFFRRNGQRYVLSGSRYALLPDGAELDVPLSFAPILGSWRGLPPEIPGLLTGTMDTDDVLCFFFSGGQYAGYPVSSASPYEIAALPHEIIRLTSSTAYELNRRLLVGGVDALLTPQTQQIDELPGFSATRSDATTIQVSPTLTTGVPASSHLDFTSSNGGYYWEIFCHAPLLIAQALNDAQRFADARRWYEYVFDPTERTDYWRFLPFLAVDVDALVAGCRGDLDDLGDDAVRELMEPVLRMVAAMAPAFHQARELTAAEQSDLAGLAAAGLDGVTAALAGLAPTEVVRSLRERVALIARLGRQYDVMGDRGSLVKAYLDDPFDPHAIAELRPAAYRRAVVMAYIDNVLDWADMLFRQYTAESLDEARMLYILAYDLLGPRPYDLGARVLPPAASPETLDAVPAGETAAVDHLTGDGTLLEGAGSVHAGVAGPYFYVPDNSTFFEYWTRVEDRLRKIRQSLDIMGVSRPVPLFEPPADVLALVRGAATGAAPDEVAAGAAVPLPHYRFGVLFRKAQDLVDRLRQFGGDLLATTEKRDAEELSLLQQRHETAILALTRGIKEAEVTIAAQHLLEMRAARDGAAVRVQHYEQLLAAGLSPVQQAQIEMMAHGANAHFAASGLKIGAAIAKGMPEALLGPFIIGIKAGGEEFGGALEAGADVASTLGEGLSLLGEILGVRADQARSVEDWTVQLATARTDVVQTGYQVAAAEQQVAIAQRELDILNLQAANNEAVATFLTGKFAGAQLYQWMAGRLSTMYFQTYHLAYETARAAERAYQFEQGADSTGGFIRPTSWESRRQGLLAGESLALDLERLGKAYADGNRRGLEITKRVSLLVLDPLALLDLKNTGRCEFALTEALFDRDFPGHYRRQIRTVSVSFDTGEGPVGVNATLTQLDNKTVVSADPRAVKFLLEPKGSPPATVRGDWRASQQIALSDIDEGRDNNGLFELRFDDDRYLPFEGTGAVSRWRLDTGGHLPTVELLDVAVTVKYTAEAGGEAFATAVRGMLKPHPAARFFDVATEFPDAWQEFQSNGTGELVLPITPDLFPGISGRQITGIYARYQLAQGGAARFLLDGDRQTALPDGKLLRTSGLALGANGLTLQLDGDKTALSGVGLVLTYRAGV</sequence>
<feature type="domain" description="Neuraminidase-like" evidence="6">
    <location>
        <begin position="2651"/>
        <end position="2788"/>
    </location>
</feature>
<keyword evidence="4" id="KW-0482">Metalloprotease</keyword>
<dbReference type="PROSITE" id="PS51642">
    <property type="entry name" value="HEMOPEXIN_2"/>
    <property type="match status" value="12"/>
</dbReference>
<protein>
    <recommendedName>
        <fullName evidence="10">Hemopexin</fullName>
    </recommendedName>
</protein>
<organism evidence="8 9">
    <name type="scientific">Paractinoplanes rishiriensis</name>
    <dbReference type="NCBI Taxonomy" id="1050105"/>
    <lineage>
        <taxon>Bacteria</taxon>
        <taxon>Bacillati</taxon>
        <taxon>Actinomycetota</taxon>
        <taxon>Actinomycetes</taxon>
        <taxon>Micromonosporales</taxon>
        <taxon>Micromonosporaceae</taxon>
        <taxon>Paractinoplanes</taxon>
    </lineage>
</organism>